<dbReference type="InterPro" id="IPR001199">
    <property type="entry name" value="Cyt_B5-like_heme/steroid-bd"/>
</dbReference>
<comment type="function">
    <text evidence="10">Radial spoke stalk protein that binds heme under oxidizing conditions. Required for the coordinated beating of multiple cilia maybe by functioning in a redox signaling pathway.</text>
</comment>
<dbReference type="RefSeq" id="XP_015172134.1">
    <property type="nucleotide sequence ID" value="XM_015316648.1"/>
</dbReference>
<dbReference type="PANTHER" id="PTHR21281">
    <property type="entry name" value="CYTOCHROME B5 DOMAIN-CONTAINING PROTEIN 1"/>
    <property type="match status" value="1"/>
</dbReference>
<reference evidence="13" key="1">
    <citation type="submission" date="2025-08" db="UniProtKB">
        <authorList>
            <consortium name="RefSeq"/>
        </authorList>
    </citation>
    <scope>IDENTIFICATION</scope>
    <source>
        <tissue evidence="13">Whole body</tissue>
    </source>
</reference>
<evidence type="ECO:0000259" key="11">
    <source>
        <dbReference type="PROSITE" id="PS50255"/>
    </source>
</evidence>
<keyword evidence="5" id="KW-0408">Iron</keyword>
<dbReference type="SMART" id="SM01117">
    <property type="entry name" value="Cyt-b5"/>
    <property type="match status" value="1"/>
</dbReference>
<evidence type="ECO:0000313" key="12">
    <source>
        <dbReference type="Proteomes" id="UP000694924"/>
    </source>
</evidence>
<feature type="domain" description="Cytochrome b5 heme-binding" evidence="11">
    <location>
        <begin position="25"/>
        <end position="94"/>
    </location>
</feature>
<dbReference type="PANTHER" id="PTHR21281:SF0">
    <property type="entry name" value="CYTOCHROME B5 DOMAIN-CONTAINING PROTEIN 1"/>
    <property type="match status" value="1"/>
</dbReference>
<name>A0ABM1HVZ7_POLDO</name>
<keyword evidence="7" id="KW-0966">Cell projection</keyword>
<dbReference type="Gene3D" id="3.10.120.10">
    <property type="entry name" value="Cytochrome b5-like heme/steroid binding domain"/>
    <property type="match status" value="1"/>
</dbReference>
<evidence type="ECO:0000256" key="1">
    <source>
        <dbReference type="ARBA" id="ARBA00004430"/>
    </source>
</evidence>
<keyword evidence="2" id="KW-0963">Cytoplasm</keyword>
<keyword evidence="3" id="KW-0349">Heme</keyword>
<gene>
    <name evidence="13" type="primary">LOC107064223</name>
</gene>
<dbReference type="PROSITE" id="PS50255">
    <property type="entry name" value="CYTOCHROME_B5_2"/>
    <property type="match status" value="1"/>
</dbReference>
<keyword evidence="4" id="KW-0479">Metal-binding</keyword>
<evidence type="ECO:0000256" key="10">
    <source>
        <dbReference type="ARBA" id="ARBA00046139"/>
    </source>
</evidence>
<evidence type="ECO:0000256" key="8">
    <source>
        <dbReference type="ARBA" id="ARBA00038168"/>
    </source>
</evidence>
<keyword evidence="12" id="KW-1185">Reference proteome</keyword>
<evidence type="ECO:0000256" key="4">
    <source>
        <dbReference type="ARBA" id="ARBA00022723"/>
    </source>
</evidence>
<dbReference type="GeneID" id="107064223"/>
<dbReference type="Proteomes" id="UP000694924">
    <property type="component" value="Unplaced"/>
</dbReference>
<evidence type="ECO:0000256" key="6">
    <source>
        <dbReference type="ARBA" id="ARBA00023212"/>
    </source>
</evidence>
<comment type="similarity">
    <text evidence="8">Belongs to the cytochrome b5 family.</text>
</comment>
<dbReference type="Pfam" id="PF00173">
    <property type="entry name" value="Cyt-b5"/>
    <property type="match status" value="1"/>
</dbReference>
<keyword evidence="6" id="KW-0206">Cytoskeleton</keyword>
<evidence type="ECO:0000256" key="7">
    <source>
        <dbReference type="ARBA" id="ARBA00023273"/>
    </source>
</evidence>
<dbReference type="SUPFAM" id="SSF55856">
    <property type="entry name" value="Cytochrome b5-like heme/steroid binding domain"/>
    <property type="match status" value="1"/>
</dbReference>
<sequence length="254" mass="29712">MVALQRNILDDYEHPASISNLIKHDKYFLPTEVAIHNKSNDCWVSYNDNVYDLTDLCRLWLGTRAIKPIIAHAGKDISHWFDHNRKDIKYYVHPVTGVSVPYCPHGPIPDISDCVVPSTTWRPLNKCPWWLEDKYKLGKLTKNPRPCRIINVLTGTSCVIMVCEEDTIKRIQERALIFNANGKSYLWKFEGKDIDLDCTLTENNILDERERFVACGLPEDYYIPSLMCYYIDKDDLGKCQIKCRRDKNYRRTYL</sequence>
<evidence type="ECO:0000256" key="9">
    <source>
        <dbReference type="ARBA" id="ARBA00040649"/>
    </source>
</evidence>
<evidence type="ECO:0000256" key="5">
    <source>
        <dbReference type="ARBA" id="ARBA00023004"/>
    </source>
</evidence>
<comment type="subcellular location">
    <subcellularLocation>
        <location evidence="1">Cytoplasm</location>
        <location evidence="1">Cytoskeleton</location>
        <location evidence="1">Cilium axoneme</location>
    </subcellularLocation>
</comment>
<dbReference type="InterPro" id="IPR052320">
    <property type="entry name" value="Cytochrome_b5_domain"/>
</dbReference>
<evidence type="ECO:0000256" key="3">
    <source>
        <dbReference type="ARBA" id="ARBA00022617"/>
    </source>
</evidence>
<evidence type="ECO:0000313" key="13">
    <source>
        <dbReference type="RefSeq" id="XP_015172134.1"/>
    </source>
</evidence>
<dbReference type="InterPro" id="IPR036400">
    <property type="entry name" value="Cyt_B5-like_heme/steroid_sf"/>
</dbReference>
<organism evidence="12 13">
    <name type="scientific">Polistes dominula</name>
    <name type="common">European paper wasp</name>
    <name type="synonym">Vespa dominula</name>
    <dbReference type="NCBI Taxonomy" id="743375"/>
    <lineage>
        <taxon>Eukaryota</taxon>
        <taxon>Metazoa</taxon>
        <taxon>Ecdysozoa</taxon>
        <taxon>Arthropoda</taxon>
        <taxon>Hexapoda</taxon>
        <taxon>Insecta</taxon>
        <taxon>Pterygota</taxon>
        <taxon>Neoptera</taxon>
        <taxon>Endopterygota</taxon>
        <taxon>Hymenoptera</taxon>
        <taxon>Apocrita</taxon>
        <taxon>Aculeata</taxon>
        <taxon>Vespoidea</taxon>
        <taxon>Vespidae</taxon>
        <taxon>Polistinae</taxon>
        <taxon>Polistini</taxon>
        <taxon>Polistes</taxon>
    </lineage>
</organism>
<evidence type="ECO:0000256" key="2">
    <source>
        <dbReference type="ARBA" id="ARBA00022490"/>
    </source>
</evidence>
<proteinExistence type="inferred from homology"/>
<accession>A0ABM1HVZ7</accession>
<protein>
    <recommendedName>
        <fullName evidence="9">Cytochrome b5 domain-containing protein 1</fullName>
    </recommendedName>
</protein>